<feature type="region of interest" description="Disordered" evidence="1">
    <location>
        <begin position="63"/>
        <end position="142"/>
    </location>
</feature>
<name>A0A0N5A2G6_PARTI</name>
<feature type="compositionally biased region" description="Basic and acidic residues" evidence="1">
    <location>
        <begin position="237"/>
        <end position="255"/>
    </location>
</feature>
<evidence type="ECO:0000256" key="1">
    <source>
        <dbReference type="SAM" id="MobiDB-lite"/>
    </source>
</evidence>
<feature type="compositionally biased region" description="Low complexity" evidence="1">
    <location>
        <begin position="259"/>
        <end position="278"/>
    </location>
</feature>
<dbReference type="SUPFAM" id="SSF50729">
    <property type="entry name" value="PH domain-like"/>
    <property type="match status" value="1"/>
</dbReference>
<protein>
    <submittedName>
        <fullName evidence="3">RanBD1 domain-containing protein</fullName>
    </submittedName>
</protein>
<feature type="compositionally biased region" description="Polar residues" evidence="1">
    <location>
        <begin position="63"/>
        <end position="72"/>
    </location>
</feature>
<accession>A0A0N5A2G6</accession>
<organism evidence="2 3">
    <name type="scientific">Parastrongyloides trichosuri</name>
    <name type="common">Possum-specific nematode worm</name>
    <dbReference type="NCBI Taxonomy" id="131310"/>
    <lineage>
        <taxon>Eukaryota</taxon>
        <taxon>Metazoa</taxon>
        <taxon>Ecdysozoa</taxon>
        <taxon>Nematoda</taxon>
        <taxon>Chromadorea</taxon>
        <taxon>Rhabditida</taxon>
        <taxon>Tylenchina</taxon>
        <taxon>Panagrolaimomorpha</taxon>
        <taxon>Strongyloidoidea</taxon>
        <taxon>Strongyloididae</taxon>
        <taxon>Parastrongyloides</taxon>
    </lineage>
</organism>
<reference evidence="3" key="1">
    <citation type="submission" date="2017-02" db="UniProtKB">
        <authorList>
            <consortium name="WormBaseParasite"/>
        </authorList>
    </citation>
    <scope>IDENTIFICATION</scope>
</reference>
<proteinExistence type="predicted"/>
<dbReference type="AlphaFoldDB" id="A0A0N5A2G6"/>
<dbReference type="InterPro" id="IPR011993">
    <property type="entry name" value="PH-like_dom_sf"/>
</dbReference>
<evidence type="ECO:0000313" key="3">
    <source>
        <dbReference type="WBParaSite" id="PTRK_0001582900.1"/>
    </source>
</evidence>
<keyword evidence="2" id="KW-1185">Reference proteome</keyword>
<dbReference type="WBParaSite" id="PTRK_0001582900.1">
    <property type="protein sequence ID" value="PTRK_0001582900.1"/>
    <property type="gene ID" value="PTRK_0001582900"/>
</dbReference>
<evidence type="ECO:0000313" key="2">
    <source>
        <dbReference type="Proteomes" id="UP000038045"/>
    </source>
</evidence>
<sequence length="417" mass="45350">MVSLDSFKDKLVTLNKCFIDKLNEEYGKTPHADFTPCLMDYIKHLDGIDDICCTHKNKKCSTPSPKKVSVTTAPVKKPADNPLLKAPIPNLPPPEPIKSTKVGGKMKRKATTNIDDEMEEQTNGKNETPMTTPSSQSSIFTSPPTTIVPSAKGSSLFGGLKGAEVPKVIPSLSFTSETTPKDSVSSTTTTTNIFGKTTSSLFTANKDNKDVTKPNGISSFSFGTSSSSSEATNIKGKKSDLDNDSKDSDEKKETTKPMFSNLFGTSTTTTTNDSSDGSKIPSFNFTPAPVVPTKDDGNDEEDEPQEKYDPLQADKDALYNVKCALHQLVDKKYEKKGVAFINVKKIDGKKVLIVRATNAVGTILINTYINDNLKVVELEKTKIRLTFPNTNGTGMETWMVRVPGESDVEPTIKNLKP</sequence>
<dbReference type="Proteomes" id="UP000038045">
    <property type="component" value="Unplaced"/>
</dbReference>
<feature type="compositionally biased region" description="Polar residues" evidence="1">
    <location>
        <begin position="121"/>
        <end position="142"/>
    </location>
</feature>
<dbReference type="STRING" id="131310.A0A0N5A2G6"/>
<feature type="region of interest" description="Disordered" evidence="1">
    <location>
        <begin position="205"/>
        <end position="307"/>
    </location>
</feature>
<dbReference type="Gene3D" id="2.30.29.30">
    <property type="entry name" value="Pleckstrin-homology domain (PH domain)/Phosphotyrosine-binding domain (PTB)"/>
    <property type="match status" value="1"/>
</dbReference>
<feature type="compositionally biased region" description="Low complexity" evidence="1">
    <location>
        <begin position="218"/>
        <end position="229"/>
    </location>
</feature>